<protein>
    <submittedName>
        <fullName evidence="1">Uncharacterized protein</fullName>
    </submittedName>
</protein>
<comment type="caution">
    <text evidence="1">The sequence shown here is derived from an EMBL/GenBank/DDBJ whole genome shotgun (WGS) entry which is preliminary data.</text>
</comment>
<gene>
    <name evidence="1" type="ORF">PR001_g30161</name>
</gene>
<dbReference type="AlphaFoldDB" id="A0A6A3GVI7"/>
<evidence type="ECO:0000313" key="2">
    <source>
        <dbReference type="Proteomes" id="UP000429607"/>
    </source>
</evidence>
<proteinExistence type="predicted"/>
<evidence type="ECO:0000313" key="1">
    <source>
        <dbReference type="EMBL" id="KAE8961061.1"/>
    </source>
</evidence>
<organism evidence="1 2">
    <name type="scientific">Phytophthora rubi</name>
    <dbReference type="NCBI Taxonomy" id="129364"/>
    <lineage>
        <taxon>Eukaryota</taxon>
        <taxon>Sar</taxon>
        <taxon>Stramenopiles</taxon>
        <taxon>Oomycota</taxon>
        <taxon>Peronosporomycetes</taxon>
        <taxon>Peronosporales</taxon>
        <taxon>Peronosporaceae</taxon>
        <taxon>Phytophthora</taxon>
    </lineage>
</organism>
<dbReference type="EMBL" id="QXFV01006564">
    <property type="protein sequence ID" value="KAE8961061.1"/>
    <property type="molecule type" value="Genomic_DNA"/>
</dbReference>
<reference evidence="1 2" key="1">
    <citation type="submission" date="2018-09" db="EMBL/GenBank/DDBJ databases">
        <title>Genomic investigation of the strawberry pathogen Phytophthora fragariae indicates pathogenicity is determined by transcriptional variation in three key races.</title>
        <authorList>
            <person name="Adams T.M."/>
            <person name="Armitage A.D."/>
            <person name="Sobczyk M.K."/>
            <person name="Bates H.J."/>
            <person name="Dunwell J.M."/>
            <person name="Nellist C.F."/>
            <person name="Harrison R.J."/>
        </authorList>
    </citation>
    <scope>NUCLEOTIDE SEQUENCE [LARGE SCALE GENOMIC DNA]</scope>
    <source>
        <strain evidence="1 2">SCRP249</strain>
    </source>
</reference>
<accession>A0A6A3GVI7</accession>
<name>A0A6A3GVI7_9STRA</name>
<sequence>MEQGGGYSSAPMTGVGSGVMGGWRRRVGIGSTVLRRTNAILATTGRTKTNWVWNGRRRAKIARPKGRAASLGMDGMDGVSRASQRLWLRTTQLWKSGDGN</sequence>
<dbReference type="Proteomes" id="UP000429607">
    <property type="component" value="Unassembled WGS sequence"/>
</dbReference>